<dbReference type="SUPFAM" id="SSF89447">
    <property type="entry name" value="AbrB/MazE/MraZ-like"/>
    <property type="match status" value="1"/>
</dbReference>
<reference evidence="2" key="1">
    <citation type="journal article" date="2023" name="ISME J.">
        <title>Emergence of putative energy parasites within Clostridia revealed by genome analysis of a novel endosymbiotic clade.</title>
        <authorList>
            <person name="Takahashi K."/>
            <person name="Kuwahara H."/>
            <person name="Horikawa Y."/>
            <person name="Izawa K."/>
            <person name="Kato D."/>
            <person name="Inagaki T."/>
            <person name="Yuki M."/>
            <person name="Ohkuma M."/>
            <person name="Hongoh Y."/>
        </authorList>
    </citation>
    <scope>NUCLEOTIDE SEQUENCE</scope>
    <source>
        <strain evidence="2">RsTa-C01</strain>
    </source>
</reference>
<dbReference type="InterPro" id="IPR037914">
    <property type="entry name" value="SpoVT-AbrB_sf"/>
</dbReference>
<dbReference type="Gene3D" id="2.10.260.10">
    <property type="match status" value="1"/>
</dbReference>
<accession>A0AA48KXN4</accession>
<gene>
    <name evidence="2" type="ORF">RsTaC01_0386</name>
</gene>
<feature type="domain" description="SpoVT-AbrB" evidence="1">
    <location>
        <begin position="3"/>
        <end position="48"/>
    </location>
</feature>
<organism evidence="2">
    <name type="scientific">Candidatus Paraimprobicoccus trichonymphae</name>
    <dbReference type="NCBI Taxonomy" id="3033793"/>
    <lineage>
        <taxon>Bacteria</taxon>
        <taxon>Bacillati</taxon>
        <taxon>Bacillota</taxon>
        <taxon>Clostridia</taxon>
        <taxon>Candidatus Paraimprobicoccus</taxon>
    </lineage>
</organism>
<evidence type="ECO:0000259" key="1">
    <source>
        <dbReference type="SMART" id="SM00966"/>
    </source>
</evidence>
<proteinExistence type="predicted"/>
<sequence length="86" mass="9995">MITELRTKSQVTIPKDIVFKLGLNRGDKLEIYEKKGEIHIMPVAVYPKEYINSVLEEVKEIKSKIKSENYPVFDDIDVLLSKLEEN</sequence>
<dbReference type="SMART" id="SM00966">
    <property type="entry name" value="SpoVT_AbrB"/>
    <property type="match status" value="1"/>
</dbReference>
<dbReference type="EMBL" id="AP027925">
    <property type="protein sequence ID" value="BED92593.1"/>
    <property type="molecule type" value="Genomic_DNA"/>
</dbReference>
<dbReference type="NCBIfam" id="TIGR01439">
    <property type="entry name" value="lp_hng_hel_AbrB"/>
    <property type="match status" value="1"/>
</dbReference>
<dbReference type="KEGG" id="ptrh:RsTaC01_0386"/>
<dbReference type="InterPro" id="IPR007159">
    <property type="entry name" value="SpoVT-AbrB_dom"/>
</dbReference>
<protein>
    <submittedName>
        <fullName evidence="2">AbrB/MazE/SpoVT family DNA-binding domain-containing protein</fullName>
    </submittedName>
</protein>
<dbReference type="AlphaFoldDB" id="A0AA48KXN4"/>
<name>A0AA48KXN4_9FIRM</name>
<dbReference type="Proteomes" id="UP001335720">
    <property type="component" value="Chromosome"/>
</dbReference>
<dbReference type="Pfam" id="PF04014">
    <property type="entry name" value="MazE_antitoxin"/>
    <property type="match status" value="1"/>
</dbReference>
<keyword evidence="2" id="KW-0238">DNA-binding</keyword>
<dbReference type="GO" id="GO:0003677">
    <property type="term" value="F:DNA binding"/>
    <property type="evidence" value="ECO:0007669"/>
    <property type="project" value="UniProtKB-KW"/>
</dbReference>
<evidence type="ECO:0000313" key="2">
    <source>
        <dbReference type="EMBL" id="BED92593.1"/>
    </source>
</evidence>